<sequence>MPHDWLLELRRRIDIQRALCPEDERAQTDYHLVRANHSPCQTVGAGLCFCSRPWPCAWVESAATRYGVEVYGDYSHLGPGAGALPRKAASAA</sequence>
<dbReference type="OrthoDB" id="2088422at201174"/>
<name>A0A0B2ARE5_9MICC</name>
<evidence type="ECO:0000313" key="2">
    <source>
        <dbReference type="Proteomes" id="UP000030982"/>
    </source>
</evidence>
<proteinExistence type="predicted"/>
<dbReference type="AlphaFoldDB" id="A0A0B2ARE5"/>
<evidence type="ECO:0000313" key="1">
    <source>
        <dbReference type="EMBL" id="KHL04507.1"/>
    </source>
</evidence>
<accession>A0A0B2ARE5</accession>
<dbReference type="RefSeq" id="WP_043120593.1">
    <property type="nucleotide sequence ID" value="NZ_JTDL01000077.1"/>
</dbReference>
<comment type="caution">
    <text evidence="1">The sequence shown here is derived from an EMBL/GenBank/DDBJ whole genome shotgun (WGS) entry which is preliminary data.</text>
</comment>
<dbReference type="EMBL" id="JTDL01000077">
    <property type="protein sequence ID" value="KHL04507.1"/>
    <property type="molecule type" value="Genomic_DNA"/>
</dbReference>
<protein>
    <submittedName>
        <fullName evidence="1">Uncharacterized protein</fullName>
    </submittedName>
</protein>
<reference evidence="1 2" key="1">
    <citation type="submission" date="2014-09" db="EMBL/GenBank/DDBJ databases">
        <title>Genome sequence of Sinomonas sp. MUSC 117.</title>
        <authorList>
            <person name="Lee L.-H."/>
        </authorList>
    </citation>
    <scope>NUCLEOTIDE SEQUENCE [LARGE SCALE GENOMIC DNA]</scope>
    <source>
        <strain evidence="1 2">MUSC 117</strain>
    </source>
</reference>
<gene>
    <name evidence="1" type="ORF">LK10_04735</name>
</gene>
<organism evidence="1 2">
    <name type="scientific">Sinomonas humi</name>
    <dbReference type="NCBI Taxonomy" id="1338436"/>
    <lineage>
        <taxon>Bacteria</taxon>
        <taxon>Bacillati</taxon>
        <taxon>Actinomycetota</taxon>
        <taxon>Actinomycetes</taxon>
        <taxon>Micrococcales</taxon>
        <taxon>Micrococcaceae</taxon>
        <taxon>Sinomonas</taxon>
    </lineage>
</organism>
<keyword evidence="2" id="KW-1185">Reference proteome</keyword>
<dbReference type="Proteomes" id="UP000030982">
    <property type="component" value="Unassembled WGS sequence"/>
</dbReference>